<dbReference type="PANTHER" id="PTHR43294:SF21">
    <property type="entry name" value="CATION TRANSPORTING ATPASE"/>
    <property type="match status" value="1"/>
</dbReference>
<name>A0ABS7ALE9_9CLOT</name>
<dbReference type="Pfam" id="PF00122">
    <property type="entry name" value="E1-E2_ATPase"/>
    <property type="match status" value="1"/>
</dbReference>
<feature type="transmembrane region" description="Helical" evidence="7">
    <location>
        <begin position="753"/>
        <end position="773"/>
    </location>
</feature>
<dbReference type="Gene3D" id="2.70.150.10">
    <property type="entry name" value="Calcium-transporting ATPase, cytoplasmic transduction domain A"/>
    <property type="match status" value="1"/>
</dbReference>
<keyword evidence="5 7" id="KW-1133">Transmembrane helix</keyword>
<evidence type="ECO:0000256" key="5">
    <source>
        <dbReference type="ARBA" id="ARBA00022989"/>
    </source>
</evidence>
<dbReference type="SUPFAM" id="SSF81660">
    <property type="entry name" value="Metal cation-transporting ATPase, ATP-binding domain N"/>
    <property type="match status" value="1"/>
</dbReference>
<dbReference type="InterPro" id="IPR004014">
    <property type="entry name" value="ATPase_P-typ_cation-transptr_N"/>
</dbReference>
<dbReference type="Gene3D" id="1.20.1110.10">
    <property type="entry name" value="Calcium-transporting ATPase, transmembrane domain"/>
    <property type="match status" value="1"/>
</dbReference>
<keyword evidence="4 7" id="KW-0812">Transmembrane</keyword>
<dbReference type="PANTHER" id="PTHR43294">
    <property type="entry name" value="SODIUM/POTASSIUM-TRANSPORTING ATPASE SUBUNIT ALPHA"/>
    <property type="match status" value="1"/>
</dbReference>
<feature type="transmembrane region" description="Helical" evidence="7">
    <location>
        <begin position="243"/>
        <end position="262"/>
    </location>
</feature>
<evidence type="ECO:0000256" key="2">
    <source>
        <dbReference type="ARBA" id="ARBA00005675"/>
    </source>
</evidence>
<evidence type="ECO:0000256" key="6">
    <source>
        <dbReference type="ARBA" id="ARBA00023136"/>
    </source>
</evidence>
<dbReference type="InterPro" id="IPR023298">
    <property type="entry name" value="ATPase_P-typ_TM_dom_sf"/>
</dbReference>
<dbReference type="SUPFAM" id="SSF56784">
    <property type="entry name" value="HAD-like"/>
    <property type="match status" value="1"/>
</dbReference>
<organism evidence="10 11">
    <name type="scientific">Clostridium weizhouense</name>
    <dbReference type="NCBI Taxonomy" id="2859781"/>
    <lineage>
        <taxon>Bacteria</taxon>
        <taxon>Bacillati</taxon>
        <taxon>Bacillota</taxon>
        <taxon>Clostridia</taxon>
        <taxon>Eubacteriales</taxon>
        <taxon>Clostridiaceae</taxon>
        <taxon>Clostridium</taxon>
    </lineage>
</organism>
<dbReference type="InterPro" id="IPR008250">
    <property type="entry name" value="ATPase_P-typ_transduc_dom_A_sf"/>
</dbReference>
<accession>A0ABS7ALE9</accession>
<evidence type="ECO:0000256" key="4">
    <source>
        <dbReference type="ARBA" id="ARBA00022692"/>
    </source>
</evidence>
<keyword evidence="6 7" id="KW-0472">Membrane</keyword>
<feature type="transmembrane region" description="Helical" evidence="7">
    <location>
        <begin position="274"/>
        <end position="295"/>
    </location>
</feature>
<protein>
    <submittedName>
        <fullName evidence="10">Cation-transporting P-type ATPase</fullName>
    </submittedName>
</protein>
<dbReference type="Proteomes" id="UP001519921">
    <property type="component" value="Unassembled WGS sequence"/>
</dbReference>
<comment type="subcellular location">
    <subcellularLocation>
        <location evidence="1">Cell membrane</location>
        <topology evidence="1">Multi-pass membrane protein</topology>
    </subcellularLocation>
</comment>
<dbReference type="SUPFAM" id="SSF81665">
    <property type="entry name" value="Calcium ATPase, transmembrane domain M"/>
    <property type="match status" value="1"/>
</dbReference>
<keyword evidence="11" id="KW-1185">Reference proteome</keyword>
<dbReference type="Pfam" id="PF00690">
    <property type="entry name" value="Cation_ATPase_N"/>
    <property type="match status" value="1"/>
</dbReference>
<dbReference type="Gene3D" id="3.40.1110.10">
    <property type="entry name" value="Calcium-transporting ATPase, cytoplasmic domain N"/>
    <property type="match status" value="1"/>
</dbReference>
<dbReference type="InterPro" id="IPR023299">
    <property type="entry name" value="ATPase_P-typ_cyto_dom_N"/>
</dbReference>
<evidence type="ECO:0000259" key="9">
    <source>
        <dbReference type="Pfam" id="PF00690"/>
    </source>
</evidence>
<dbReference type="Gene3D" id="3.40.50.1000">
    <property type="entry name" value="HAD superfamily/HAD-like"/>
    <property type="match status" value="1"/>
</dbReference>
<dbReference type="InterPro" id="IPR059000">
    <property type="entry name" value="ATPase_P-type_domA"/>
</dbReference>
<evidence type="ECO:0000256" key="1">
    <source>
        <dbReference type="ARBA" id="ARBA00004651"/>
    </source>
</evidence>
<gene>
    <name evidence="10" type="ORF">KYD98_00305</name>
</gene>
<dbReference type="RefSeq" id="WP_219777593.1">
    <property type="nucleotide sequence ID" value="NZ_JAHXPT010000001.1"/>
</dbReference>
<comment type="similarity">
    <text evidence="2">Belongs to the cation transport ATPase (P-type) (TC 3.A.3) family. Type IIA subfamily.</text>
</comment>
<dbReference type="Pfam" id="PF13246">
    <property type="entry name" value="Cation_ATPase"/>
    <property type="match status" value="1"/>
</dbReference>
<feature type="transmembrane region" description="Helical" evidence="7">
    <location>
        <begin position="729"/>
        <end position="747"/>
    </location>
</feature>
<feature type="transmembrane region" description="Helical" evidence="7">
    <location>
        <begin position="56"/>
        <end position="74"/>
    </location>
</feature>
<feature type="transmembrane region" description="Helical" evidence="7">
    <location>
        <begin position="697"/>
        <end position="717"/>
    </location>
</feature>
<dbReference type="InterPro" id="IPR023214">
    <property type="entry name" value="HAD_sf"/>
</dbReference>
<feature type="domain" description="Cation-transporting P-type ATPase N-terminal" evidence="9">
    <location>
        <begin position="6"/>
        <end position="70"/>
    </location>
</feature>
<reference evidence="10 11" key="1">
    <citation type="submission" date="2021-07" db="EMBL/GenBank/DDBJ databases">
        <title>Clostridium weizhouense sp. nov., an anaerobic bacterium isolated from activated sludge of Petroleum wastewater.</title>
        <authorList>
            <person name="Li Q."/>
        </authorList>
    </citation>
    <scope>NUCLEOTIDE SEQUENCE [LARGE SCALE GENOMIC DNA]</scope>
    <source>
        <strain evidence="10 11">YB-6</strain>
    </source>
</reference>
<dbReference type="InterPro" id="IPR036412">
    <property type="entry name" value="HAD-like_sf"/>
</dbReference>
<feature type="transmembrane region" description="Helical" evidence="7">
    <location>
        <begin position="813"/>
        <end position="830"/>
    </location>
</feature>
<dbReference type="EMBL" id="JAHXPT010000001">
    <property type="protein sequence ID" value="MBW6408526.1"/>
    <property type="molecule type" value="Genomic_DNA"/>
</dbReference>
<feature type="transmembrane region" description="Helical" evidence="7">
    <location>
        <begin position="785"/>
        <end position="807"/>
    </location>
</feature>
<evidence type="ECO:0000259" key="8">
    <source>
        <dbReference type="Pfam" id="PF00122"/>
    </source>
</evidence>
<keyword evidence="3" id="KW-1003">Cell membrane</keyword>
<evidence type="ECO:0000256" key="3">
    <source>
        <dbReference type="ARBA" id="ARBA00022475"/>
    </source>
</evidence>
<feature type="transmembrane region" description="Helical" evidence="7">
    <location>
        <begin position="80"/>
        <end position="100"/>
    </location>
</feature>
<evidence type="ECO:0000313" key="11">
    <source>
        <dbReference type="Proteomes" id="UP001519921"/>
    </source>
</evidence>
<proteinExistence type="inferred from homology"/>
<feature type="domain" description="P-type ATPase A" evidence="8">
    <location>
        <begin position="114"/>
        <end position="224"/>
    </location>
</feature>
<feature type="transmembrane region" description="Helical" evidence="7">
    <location>
        <begin position="671"/>
        <end position="691"/>
    </location>
</feature>
<evidence type="ECO:0000313" key="10">
    <source>
        <dbReference type="EMBL" id="MBW6408526.1"/>
    </source>
</evidence>
<comment type="caution">
    <text evidence="10">The sequence shown here is derived from an EMBL/GenBank/DDBJ whole genome shotgun (WGS) entry which is preliminary data.</text>
</comment>
<dbReference type="PRINTS" id="PR00119">
    <property type="entry name" value="CATATPASE"/>
</dbReference>
<dbReference type="InterPro" id="IPR050510">
    <property type="entry name" value="Cation_transp_ATPase_P-type"/>
</dbReference>
<evidence type="ECO:0000256" key="7">
    <source>
        <dbReference type="SAM" id="Phobius"/>
    </source>
</evidence>
<dbReference type="SUPFAM" id="SSF81653">
    <property type="entry name" value="Calcium ATPase, transduction domain A"/>
    <property type="match status" value="1"/>
</dbReference>
<sequence>MNKYCNNTWAQVVEMLDSNVQKGLSSFECEARKEKYGTNKIDLPSGNRISKNIINIIKQAHIILYIVITVLLFILETNFYKYIVLGFLIINVMGSILYNIKRGKEIGFLEKLNFATSIVIRDGRELLLKSEEILIGDIVKFKNGSVIPADIRIIKAINIKVDEKNITGETFYKEKFESKISGSINSLGEMKNILFKGSVIKDGEGEGIVISTGNSTQLGKLLAMLTYASNKKHTLLDKIQKKWGNYLLSSFILFALGILLTGNLEKYHDQVEKGLLVITCFPIIIISMLAFKIILKQFKNKDINIINFSAFDLINTINVMFLDKIGAITKEEMIVDKFFTDGEIIFSKDIDYSKNINVTRIFDISLLCNNSTYNIEENTGKGDLTEIAYLQFAAQKKVYKSILDNKNFRIIEIPMDSDKKMLTILNKMQKGYRANSRGNLDSVLERCTHIMLDGIEKELTDEEKNKIKDIDIKFSAEGLITQAFAYRNFNYQPSTDENIESNMVFVGIVALENPLTDDIEETVREIKDNGIIPILFTEENKISAITMAKKAKIIYKNDQVVSGIELDSLNSQELIDLVGKVRVFSRINPEIKSQIIALFNKDGYKVVASGETLGDLPSINLSEVGISKGNAPLIVKKVSDIYVKENYLDGFFKVRDYAKIFKSNLDRAFKGIYSIVFAELMILLSSIILSYNQMLNVTNIVFINIFLLVPLALIFILKENGQELKNKQMIVRSVILTLATIFVTYGVNDNQKSLLSLIILSTGAILFTAFNNNISIQKKSIERKLLFISLLLTTIVVLAIVLIKNIILTKVVIINLIISIIVLIIFEILFKRWQNSLMR</sequence>